<feature type="compositionally biased region" description="Basic and acidic residues" evidence="4">
    <location>
        <begin position="11"/>
        <end position="27"/>
    </location>
</feature>
<accession>A0ABR1M6P5</accession>
<dbReference type="InterPro" id="IPR024792">
    <property type="entry name" value="RhoGDI_dom_sf"/>
</dbReference>
<dbReference type="Pfam" id="PF02115">
    <property type="entry name" value="Rho_GDI"/>
    <property type="match status" value="1"/>
</dbReference>
<reference evidence="5 6" key="1">
    <citation type="submission" date="2024-04" db="EMBL/GenBank/DDBJ databases">
        <title>Phyllosticta paracitricarpa is synonymous to the EU quarantine fungus P. citricarpa based on phylogenomic analyses.</title>
        <authorList>
            <consortium name="Lawrence Berkeley National Laboratory"/>
            <person name="Van Ingen-Buijs V.A."/>
            <person name="Van Westerhoven A.C."/>
            <person name="Haridas S."/>
            <person name="Skiadas P."/>
            <person name="Martin F."/>
            <person name="Groenewald J.Z."/>
            <person name="Crous P.W."/>
            <person name="Seidl M.F."/>
        </authorList>
    </citation>
    <scope>NUCLEOTIDE SEQUENCE [LARGE SCALE GENOMIC DNA]</scope>
    <source>
        <strain evidence="5 6">CBS 122670</strain>
    </source>
</reference>
<keyword evidence="6" id="KW-1185">Reference proteome</keyword>
<feature type="compositionally biased region" description="Low complexity" evidence="4">
    <location>
        <begin position="123"/>
        <end position="135"/>
    </location>
</feature>
<dbReference type="Gene3D" id="2.70.50.30">
    <property type="entry name" value="Coagulation Factor XIII, subunit A, domain 1"/>
    <property type="match status" value="1"/>
</dbReference>
<name>A0ABR1M6P5_9PEZI</name>
<proteinExistence type="inferred from homology"/>
<comment type="similarity">
    <text evidence="2">Belongs to the Rho GDI family.</text>
</comment>
<feature type="region of interest" description="Disordered" evidence="4">
    <location>
        <begin position="98"/>
        <end position="160"/>
    </location>
</feature>
<dbReference type="Proteomes" id="UP001365128">
    <property type="component" value="Unassembled WGS sequence"/>
</dbReference>
<evidence type="ECO:0000313" key="5">
    <source>
        <dbReference type="EMBL" id="KAK7543317.1"/>
    </source>
</evidence>
<protein>
    <submittedName>
        <fullName evidence="5">Immunoglobulin E-set</fullName>
    </submittedName>
</protein>
<dbReference type="PRINTS" id="PR00492">
    <property type="entry name" value="RHOGDI"/>
</dbReference>
<keyword evidence="3" id="KW-0963">Cytoplasm</keyword>
<evidence type="ECO:0000256" key="1">
    <source>
        <dbReference type="ARBA" id="ARBA00004496"/>
    </source>
</evidence>
<evidence type="ECO:0000256" key="2">
    <source>
        <dbReference type="ARBA" id="ARBA00009758"/>
    </source>
</evidence>
<feature type="compositionally biased region" description="Basic and acidic residues" evidence="4">
    <location>
        <begin position="40"/>
        <end position="49"/>
    </location>
</feature>
<feature type="region of interest" description="Disordered" evidence="4">
    <location>
        <begin position="1"/>
        <end position="83"/>
    </location>
</feature>
<evidence type="ECO:0000256" key="4">
    <source>
        <dbReference type="SAM" id="MobiDB-lite"/>
    </source>
</evidence>
<evidence type="ECO:0000256" key="3">
    <source>
        <dbReference type="ARBA" id="ARBA00022490"/>
    </source>
</evidence>
<dbReference type="PANTHER" id="PTHR10980:SF3">
    <property type="entry name" value="LD16419P"/>
    <property type="match status" value="1"/>
</dbReference>
<dbReference type="InterPro" id="IPR000406">
    <property type="entry name" value="Rho_GDI"/>
</dbReference>
<feature type="compositionally biased region" description="Basic residues" evidence="4">
    <location>
        <begin position="28"/>
        <end position="39"/>
    </location>
</feature>
<comment type="caution">
    <text evidence="5">The sequence shown here is derived from an EMBL/GenBank/DDBJ whole genome shotgun (WGS) entry which is preliminary data.</text>
</comment>
<dbReference type="EMBL" id="JBBPDW010000021">
    <property type="protein sequence ID" value="KAK7543317.1"/>
    <property type="molecule type" value="Genomic_DNA"/>
</dbReference>
<comment type="subcellular location">
    <subcellularLocation>
        <location evidence="1">Cytoplasm</location>
    </subcellularLocation>
</comment>
<dbReference type="PANTHER" id="PTHR10980">
    <property type="entry name" value="RHO GDP-DISSOCIATION INHIBITOR"/>
    <property type="match status" value="1"/>
</dbReference>
<dbReference type="InterPro" id="IPR014756">
    <property type="entry name" value="Ig_E-set"/>
</dbReference>
<sequence length="321" mass="36178">MVDQGIRKSRRAESLHRRRRVSEAKKLQRDRRRRKRRARMEKVAKRCKELAQALRKLRIDRSPPRESPVGDFDPSQVPGPNVPTFRQAVQSWACIPLPGTLDQQVPEPEVQEDARRPGDEGTESSSSSDSSGSSDQNCHPPHDDSRGPPPGPSGGDQNDESLRKWKESLGIGSGNTISDPNDPRTVIILSLGLEVEGRPDIIIDLSAPGAVDHLKEKPFTIKEGAQFRMKVTFKVQHHILSGLKYLQVIKRMGVSQKTQEMIGSYGPNTTDKPIYEKKFEPEVAPSGMMTRGHYNAVSKFVDDDNQTHLKFEWSFDIKKDW</sequence>
<organism evidence="5 6">
    <name type="scientific">Phyllosticta citricarpa</name>
    <dbReference type="NCBI Taxonomy" id="55181"/>
    <lineage>
        <taxon>Eukaryota</taxon>
        <taxon>Fungi</taxon>
        <taxon>Dikarya</taxon>
        <taxon>Ascomycota</taxon>
        <taxon>Pezizomycotina</taxon>
        <taxon>Dothideomycetes</taxon>
        <taxon>Dothideomycetes incertae sedis</taxon>
        <taxon>Botryosphaeriales</taxon>
        <taxon>Phyllostictaceae</taxon>
        <taxon>Phyllosticta</taxon>
    </lineage>
</organism>
<evidence type="ECO:0000313" key="6">
    <source>
        <dbReference type="Proteomes" id="UP001365128"/>
    </source>
</evidence>
<gene>
    <name evidence="5" type="ORF">IWX46DRAFT_641789</name>
</gene>
<dbReference type="SUPFAM" id="SSF81296">
    <property type="entry name" value="E set domains"/>
    <property type="match status" value="1"/>
</dbReference>